<dbReference type="PANTHER" id="PTHR42760">
    <property type="entry name" value="SHORT-CHAIN DEHYDROGENASES/REDUCTASES FAMILY MEMBER"/>
    <property type="match status" value="1"/>
</dbReference>
<evidence type="ECO:0000256" key="1">
    <source>
        <dbReference type="ARBA" id="ARBA00006484"/>
    </source>
</evidence>
<dbReference type="HOGENOM" id="CLU_010194_1_3_1"/>
<dbReference type="InterPro" id="IPR036291">
    <property type="entry name" value="NAD(P)-bd_dom_sf"/>
</dbReference>
<reference evidence="3" key="3">
    <citation type="submission" date="2010-09" db="EMBL/GenBank/DDBJ databases">
        <title>Annotation of Gaeumannomyces graminis var. tritici R3-111a-1.</title>
        <authorList>
            <consortium name="The Broad Institute Genome Sequencing Platform"/>
            <person name="Ma L.-J."/>
            <person name="Dead R."/>
            <person name="Young S.K."/>
            <person name="Zeng Q."/>
            <person name="Gargeya S."/>
            <person name="Fitzgerald M."/>
            <person name="Haas B."/>
            <person name="Abouelleil A."/>
            <person name="Alvarado L."/>
            <person name="Arachchi H.M."/>
            <person name="Berlin A."/>
            <person name="Brown A."/>
            <person name="Chapman S.B."/>
            <person name="Chen Z."/>
            <person name="Dunbar C."/>
            <person name="Freedman E."/>
            <person name="Gearin G."/>
            <person name="Gellesch M."/>
            <person name="Goldberg J."/>
            <person name="Griggs A."/>
            <person name="Gujja S."/>
            <person name="Heiman D."/>
            <person name="Howarth C."/>
            <person name="Larson L."/>
            <person name="Lui A."/>
            <person name="MacDonald P.J.P."/>
            <person name="Mehta T."/>
            <person name="Montmayeur A."/>
            <person name="Murphy C."/>
            <person name="Neiman D."/>
            <person name="Pearson M."/>
            <person name="Priest M."/>
            <person name="Roberts A."/>
            <person name="Saif S."/>
            <person name="Shea T."/>
            <person name="Shenoy N."/>
            <person name="Sisk P."/>
            <person name="Stolte C."/>
            <person name="Sykes S."/>
            <person name="Yandava C."/>
            <person name="Wortman J."/>
            <person name="Nusbaum C."/>
            <person name="Birren B."/>
        </authorList>
    </citation>
    <scope>NUCLEOTIDE SEQUENCE</scope>
    <source>
        <strain evidence="3">R3-111a-1</strain>
    </source>
</reference>
<dbReference type="EnsemblFungi" id="EJT73821">
    <property type="protein sequence ID" value="EJT73821"/>
    <property type="gene ID" value="GGTG_07676"/>
</dbReference>
<dbReference type="STRING" id="644352.J3P2C9"/>
<dbReference type="PRINTS" id="PR00081">
    <property type="entry name" value="GDHRDH"/>
</dbReference>
<name>J3P2C9_GAET3</name>
<dbReference type="eggNOG" id="KOG0725">
    <property type="taxonomic scope" value="Eukaryota"/>
</dbReference>
<keyword evidence="5" id="KW-1185">Reference proteome</keyword>
<evidence type="ECO:0000313" key="4">
    <source>
        <dbReference type="EnsemblFungi" id="EJT73821"/>
    </source>
</evidence>
<dbReference type="Pfam" id="PF13561">
    <property type="entry name" value="adh_short_C2"/>
    <property type="match status" value="1"/>
</dbReference>
<reference evidence="3" key="2">
    <citation type="submission" date="2010-07" db="EMBL/GenBank/DDBJ databases">
        <authorList>
            <consortium name="The Broad Institute Genome Sequencing Platform"/>
            <consortium name="Broad Institute Genome Sequencing Center for Infectious Disease"/>
            <person name="Ma L.-J."/>
            <person name="Dead R."/>
            <person name="Young S."/>
            <person name="Zeng Q."/>
            <person name="Koehrsen M."/>
            <person name="Alvarado L."/>
            <person name="Berlin A."/>
            <person name="Chapman S.B."/>
            <person name="Chen Z."/>
            <person name="Freedman E."/>
            <person name="Gellesch M."/>
            <person name="Goldberg J."/>
            <person name="Griggs A."/>
            <person name="Gujja S."/>
            <person name="Heilman E.R."/>
            <person name="Heiman D."/>
            <person name="Hepburn T."/>
            <person name="Howarth C."/>
            <person name="Jen D."/>
            <person name="Larson L."/>
            <person name="Mehta T."/>
            <person name="Neiman D."/>
            <person name="Pearson M."/>
            <person name="Roberts A."/>
            <person name="Saif S."/>
            <person name="Shea T."/>
            <person name="Shenoy N."/>
            <person name="Sisk P."/>
            <person name="Stolte C."/>
            <person name="Sykes S."/>
            <person name="Walk T."/>
            <person name="White J."/>
            <person name="Yandava C."/>
            <person name="Haas B."/>
            <person name="Nusbaum C."/>
            <person name="Birren B."/>
        </authorList>
    </citation>
    <scope>NUCLEOTIDE SEQUENCE</scope>
    <source>
        <strain evidence="3">R3-111a-1</strain>
    </source>
</reference>
<reference evidence="4" key="5">
    <citation type="submission" date="2018-04" db="UniProtKB">
        <authorList>
            <consortium name="EnsemblFungi"/>
        </authorList>
    </citation>
    <scope>IDENTIFICATION</scope>
    <source>
        <strain evidence="4">R3-111a-1</strain>
    </source>
</reference>
<dbReference type="FunFam" id="3.40.50.720:FF:000084">
    <property type="entry name" value="Short-chain dehydrogenase reductase"/>
    <property type="match status" value="1"/>
</dbReference>
<dbReference type="RefSeq" id="XP_009223765.1">
    <property type="nucleotide sequence ID" value="XM_009225501.1"/>
</dbReference>
<gene>
    <name evidence="4" type="primary">20348134</name>
    <name evidence="3" type="ORF">GGTG_07676</name>
</gene>
<evidence type="ECO:0000256" key="2">
    <source>
        <dbReference type="ARBA" id="ARBA00022857"/>
    </source>
</evidence>
<protein>
    <submittedName>
        <fullName evidence="3">3-oxoacyl-[acyl-carrier-protein] reductase</fullName>
    </submittedName>
</protein>
<dbReference type="PRINTS" id="PR00080">
    <property type="entry name" value="SDRFAMILY"/>
</dbReference>
<evidence type="ECO:0000313" key="3">
    <source>
        <dbReference type="EMBL" id="EJT73821.1"/>
    </source>
</evidence>
<dbReference type="OrthoDB" id="47007at2759"/>
<dbReference type="GO" id="GO:0016616">
    <property type="term" value="F:oxidoreductase activity, acting on the CH-OH group of donors, NAD or NADP as acceptor"/>
    <property type="evidence" value="ECO:0007669"/>
    <property type="project" value="TreeGrafter"/>
</dbReference>
<proteinExistence type="inferred from homology"/>
<dbReference type="CDD" id="cd05233">
    <property type="entry name" value="SDR_c"/>
    <property type="match status" value="1"/>
</dbReference>
<dbReference type="Proteomes" id="UP000006039">
    <property type="component" value="Unassembled WGS sequence"/>
</dbReference>
<accession>J3P2C9</accession>
<keyword evidence="2" id="KW-0521">NADP</keyword>
<organism evidence="3">
    <name type="scientific">Gaeumannomyces tritici (strain R3-111a-1)</name>
    <name type="common">Wheat and barley take-all root rot fungus</name>
    <name type="synonym">Gaeumannomyces graminis var. tritici</name>
    <dbReference type="NCBI Taxonomy" id="644352"/>
    <lineage>
        <taxon>Eukaryota</taxon>
        <taxon>Fungi</taxon>
        <taxon>Dikarya</taxon>
        <taxon>Ascomycota</taxon>
        <taxon>Pezizomycotina</taxon>
        <taxon>Sordariomycetes</taxon>
        <taxon>Sordariomycetidae</taxon>
        <taxon>Magnaporthales</taxon>
        <taxon>Magnaporthaceae</taxon>
        <taxon>Gaeumannomyces</taxon>
    </lineage>
</organism>
<comment type="similarity">
    <text evidence="1">Belongs to the short-chain dehydrogenases/reductases (SDR) family.</text>
</comment>
<reference evidence="5" key="1">
    <citation type="submission" date="2010-07" db="EMBL/GenBank/DDBJ databases">
        <title>The genome sequence of Gaeumannomyces graminis var. tritici strain R3-111a-1.</title>
        <authorList>
            <consortium name="The Broad Institute Genome Sequencing Platform"/>
            <person name="Ma L.-J."/>
            <person name="Dead R."/>
            <person name="Young S."/>
            <person name="Zeng Q."/>
            <person name="Koehrsen M."/>
            <person name="Alvarado L."/>
            <person name="Berlin A."/>
            <person name="Chapman S.B."/>
            <person name="Chen Z."/>
            <person name="Freedman E."/>
            <person name="Gellesch M."/>
            <person name="Goldberg J."/>
            <person name="Griggs A."/>
            <person name="Gujja S."/>
            <person name="Heilman E.R."/>
            <person name="Heiman D."/>
            <person name="Hepburn T."/>
            <person name="Howarth C."/>
            <person name="Jen D."/>
            <person name="Larson L."/>
            <person name="Mehta T."/>
            <person name="Neiman D."/>
            <person name="Pearson M."/>
            <person name="Roberts A."/>
            <person name="Saif S."/>
            <person name="Shea T."/>
            <person name="Shenoy N."/>
            <person name="Sisk P."/>
            <person name="Stolte C."/>
            <person name="Sykes S."/>
            <person name="Walk T."/>
            <person name="White J."/>
            <person name="Yandava C."/>
            <person name="Haas B."/>
            <person name="Nusbaum C."/>
            <person name="Birren B."/>
        </authorList>
    </citation>
    <scope>NUCLEOTIDE SEQUENCE [LARGE SCALE GENOMIC DNA]</scope>
    <source>
        <strain evidence="5">R3-111a-1</strain>
    </source>
</reference>
<dbReference type="Gene3D" id="3.40.50.720">
    <property type="entry name" value="NAD(P)-binding Rossmann-like Domain"/>
    <property type="match status" value="1"/>
</dbReference>
<dbReference type="AlphaFoldDB" id="J3P2C9"/>
<sequence>MTTARSQKTNYALPLQGRTALVTGASKGIGVGIALELARQGANVIMGYSTESSAAKIEELKREITALPHKPRAYGLRGDVGAPDGPAQMVAELAREITWSDSGGFGLDILVNNAAVAPNVPVADTTPEFFDGVYSVNLRGPVALVHALLPYIHRPGGRGRIISISSIASRAGLPGLSAYGACKGGLEAATRAWATELGEHGTTANAVSLGPIDTRMSQAQPGGLLADLLAQTLLQNRFGTVEEVATTVAWLASPAASWITGQTICASGGLLYR</sequence>
<dbReference type="GO" id="GO:0048038">
    <property type="term" value="F:quinone binding"/>
    <property type="evidence" value="ECO:0007669"/>
    <property type="project" value="TreeGrafter"/>
</dbReference>
<evidence type="ECO:0000313" key="5">
    <source>
        <dbReference type="Proteomes" id="UP000006039"/>
    </source>
</evidence>
<dbReference type="SUPFAM" id="SSF51735">
    <property type="entry name" value="NAD(P)-binding Rossmann-fold domains"/>
    <property type="match status" value="1"/>
</dbReference>
<dbReference type="VEuPathDB" id="FungiDB:GGTG_07676"/>
<reference evidence="4" key="4">
    <citation type="journal article" date="2015" name="G3 (Bethesda)">
        <title>Genome sequences of three phytopathogenic species of the Magnaporthaceae family of fungi.</title>
        <authorList>
            <person name="Okagaki L.H."/>
            <person name="Nunes C.C."/>
            <person name="Sailsbery J."/>
            <person name="Clay B."/>
            <person name="Brown D."/>
            <person name="John T."/>
            <person name="Oh Y."/>
            <person name="Young N."/>
            <person name="Fitzgerald M."/>
            <person name="Haas B.J."/>
            <person name="Zeng Q."/>
            <person name="Young S."/>
            <person name="Adiconis X."/>
            <person name="Fan L."/>
            <person name="Levin J.Z."/>
            <person name="Mitchell T.K."/>
            <person name="Okubara P.A."/>
            <person name="Farman M.L."/>
            <person name="Kohn L.M."/>
            <person name="Birren B."/>
            <person name="Ma L.-J."/>
            <person name="Dean R.A."/>
        </authorList>
    </citation>
    <scope>NUCLEOTIDE SEQUENCE</scope>
    <source>
        <strain evidence="4">R3-111a-1</strain>
    </source>
</reference>
<dbReference type="PANTHER" id="PTHR42760:SF76">
    <property type="entry name" value="CHAIN OXIDOREDUCTASE_DEHYDROGENASE, PUTATIVE-RELATED"/>
    <property type="match status" value="1"/>
</dbReference>
<dbReference type="GO" id="GO:0006633">
    <property type="term" value="P:fatty acid biosynthetic process"/>
    <property type="evidence" value="ECO:0007669"/>
    <property type="project" value="TreeGrafter"/>
</dbReference>
<dbReference type="GeneID" id="20348134"/>
<dbReference type="EMBL" id="GL385398">
    <property type="protein sequence ID" value="EJT73821.1"/>
    <property type="molecule type" value="Genomic_DNA"/>
</dbReference>
<dbReference type="InterPro" id="IPR002347">
    <property type="entry name" value="SDR_fam"/>
</dbReference>